<keyword evidence="2" id="KW-1133">Transmembrane helix</keyword>
<name>A0ABS3H180_9ENTE</name>
<keyword evidence="4" id="KW-1185">Reference proteome</keyword>
<protein>
    <submittedName>
        <fullName evidence="3">LPXTG cell wall anchor domain-containing protein</fullName>
    </submittedName>
</protein>
<evidence type="ECO:0000313" key="4">
    <source>
        <dbReference type="Proteomes" id="UP000664632"/>
    </source>
</evidence>
<comment type="caution">
    <text evidence="3">The sequence shown here is derived from an EMBL/GenBank/DDBJ whole genome shotgun (WGS) entry which is preliminary data.</text>
</comment>
<feature type="region of interest" description="Disordered" evidence="1">
    <location>
        <begin position="44"/>
        <end position="65"/>
    </location>
</feature>
<evidence type="ECO:0000256" key="2">
    <source>
        <dbReference type="SAM" id="Phobius"/>
    </source>
</evidence>
<dbReference type="NCBIfam" id="TIGR01167">
    <property type="entry name" value="LPXTG_anchor"/>
    <property type="match status" value="1"/>
</dbReference>
<gene>
    <name evidence="3" type="ORF">JZO69_13025</name>
</gene>
<proteinExistence type="predicted"/>
<accession>A0ABS3H180</accession>
<dbReference type="Proteomes" id="UP000664632">
    <property type="component" value="Unassembled WGS sequence"/>
</dbReference>
<organism evidence="3 4">
    <name type="scientific">Candidatus Enterococcus ikei</name>
    <dbReference type="NCBI Taxonomy" id="2815326"/>
    <lineage>
        <taxon>Bacteria</taxon>
        <taxon>Bacillati</taxon>
        <taxon>Bacillota</taxon>
        <taxon>Bacilli</taxon>
        <taxon>Lactobacillales</taxon>
        <taxon>Enterococcaceae</taxon>
        <taxon>Enterococcus</taxon>
    </lineage>
</organism>
<sequence>MKKSFINLFLVLGITVSLCSSYLYVFADEIETNVTVRILRDDTTQSEISKEQNSNKESEKQKISEETVQSRFNKKFPKTNELITPLISIIGILLILLCLSGIYINKKRNGENNNKKN</sequence>
<keyword evidence="2" id="KW-0472">Membrane</keyword>
<evidence type="ECO:0000256" key="1">
    <source>
        <dbReference type="SAM" id="MobiDB-lite"/>
    </source>
</evidence>
<feature type="transmembrane region" description="Helical" evidence="2">
    <location>
        <begin position="82"/>
        <end position="104"/>
    </location>
</feature>
<keyword evidence="2" id="KW-0812">Transmembrane</keyword>
<dbReference type="EMBL" id="JAFLWD010000033">
    <property type="protein sequence ID" value="MBO0441287.1"/>
    <property type="molecule type" value="Genomic_DNA"/>
</dbReference>
<reference evidence="3 4" key="1">
    <citation type="submission" date="2021-03" db="EMBL/GenBank/DDBJ databases">
        <title>Enterococcal diversity collection.</title>
        <authorList>
            <person name="Gilmore M.S."/>
            <person name="Schwartzman J."/>
            <person name="Van Tyne D."/>
            <person name="Martin M."/>
            <person name="Earl A.M."/>
            <person name="Manson A.L."/>
            <person name="Straub T."/>
            <person name="Salamzade R."/>
            <person name="Saavedra J."/>
            <person name="Lebreton F."/>
            <person name="Prichula J."/>
            <person name="Schaufler K."/>
            <person name="Gaca A."/>
            <person name="Sgardioli B."/>
            <person name="Wagenaar J."/>
            <person name="Strong T."/>
        </authorList>
    </citation>
    <scope>NUCLEOTIDE SEQUENCE [LARGE SCALE GENOMIC DNA]</scope>
    <source>
        <strain evidence="3 4">DIV0869a</strain>
    </source>
</reference>
<dbReference type="RefSeq" id="WP_207113299.1">
    <property type="nucleotide sequence ID" value="NZ_JAFLWD010000033.1"/>
</dbReference>
<evidence type="ECO:0000313" key="3">
    <source>
        <dbReference type="EMBL" id="MBO0441287.1"/>
    </source>
</evidence>